<accession>A0A3S5ALD0</accession>
<evidence type="ECO:0000313" key="1">
    <source>
        <dbReference type="EMBL" id="VEL19511.1"/>
    </source>
</evidence>
<protein>
    <submittedName>
        <fullName evidence="1">Uncharacterized protein</fullName>
    </submittedName>
</protein>
<dbReference type="EMBL" id="CAAALY010041880">
    <property type="protein sequence ID" value="VEL19511.1"/>
    <property type="molecule type" value="Genomic_DNA"/>
</dbReference>
<organism evidence="1 2">
    <name type="scientific">Protopolystoma xenopodis</name>
    <dbReference type="NCBI Taxonomy" id="117903"/>
    <lineage>
        <taxon>Eukaryota</taxon>
        <taxon>Metazoa</taxon>
        <taxon>Spiralia</taxon>
        <taxon>Lophotrochozoa</taxon>
        <taxon>Platyhelminthes</taxon>
        <taxon>Monogenea</taxon>
        <taxon>Polyopisthocotylea</taxon>
        <taxon>Polystomatidea</taxon>
        <taxon>Polystomatidae</taxon>
        <taxon>Protopolystoma</taxon>
    </lineage>
</organism>
<dbReference type="Proteomes" id="UP000784294">
    <property type="component" value="Unassembled WGS sequence"/>
</dbReference>
<evidence type="ECO:0000313" key="2">
    <source>
        <dbReference type="Proteomes" id="UP000784294"/>
    </source>
</evidence>
<comment type="caution">
    <text evidence="1">The sequence shown here is derived from an EMBL/GenBank/DDBJ whole genome shotgun (WGS) entry which is preliminary data.</text>
</comment>
<gene>
    <name evidence="1" type="ORF">PXEA_LOCUS12951</name>
</gene>
<reference evidence="1" key="1">
    <citation type="submission" date="2018-11" db="EMBL/GenBank/DDBJ databases">
        <authorList>
            <consortium name="Pathogen Informatics"/>
        </authorList>
    </citation>
    <scope>NUCLEOTIDE SEQUENCE</scope>
</reference>
<name>A0A3S5ALD0_9PLAT</name>
<sequence>MVKNVFLLYRPRPDGKCSVDVDPSATVQDRFLYPGALRMHLDEFLGQAEDNLSTNSFIKLGWLPFGRKLALISFHTMARDSDERKY</sequence>
<keyword evidence="2" id="KW-1185">Reference proteome</keyword>
<proteinExistence type="predicted"/>
<dbReference type="AlphaFoldDB" id="A0A3S5ALD0"/>